<proteinExistence type="predicted"/>
<evidence type="ECO:0000313" key="1">
    <source>
        <dbReference type="EMBL" id="SEC68017.1"/>
    </source>
</evidence>
<dbReference type="Proteomes" id="UP000182241">
    <property type="component" value="Unassembled WGS sequence"/>
</dbReference>
<evidence type="ECO:0000313" key="2">
    <source>
        <dbReference type="Proteomes" id="UP000182241"/>
    </source>
</evidence>
<organism evidence="1 2">
    <name type="scientific">Tsukamurella tyrosinosolvens</name>
    <dbReference type="NCBI Taxonomy" id="57704"/>
    <lineage>
        <taxon>Bacteria</taxon>
        <taxon>Bacillati</taxon>
        <taxon>Actinomycetota</taxon>
        <taxon>Actinomycetes</taxon>
        <taxon>Mycobacteriales</taxon>
        <taxon>Tsukamurellaceae</taxon>
        <taxon>Tsukamurella</taxon>
    </lineage>
</organism>
<dbReference type="EMBL" id="FNSA01000003">
    <property type="protein sequence ID" value="SEC68017.1"/>
    <property type="molecule type" value="Genomic_DNA"/>
</dbReference>
<reference evidence="2" key="1">
    <citation type="submission" date="2016-10" db="EMBL/GenBank/DDBJ databases">
        <authorList>
            <person name="Varghese N."/>
            <person name="Submissions S."/>
        </authorList>
    </citation>
    <scope>NUCLEOTIDE SEQUENCE [LARGE SCALE GENOMIC DNA]</scope>
    <source>
        <strain evidence="2">DSM 44234</strain>
    </source>
</reference>
<dbReference type="AlphaFoldDB" id="A0A1H4UGZ3"/>
<dbReference type="RefSeq" id="WP_068741703.1">
    <property type="nucleotide sequence ID" value="NZ_FNSA01000003.1"/>
</dbReference>
<name>A0A1H4UGZ3_TSUTY</name>
<accession>A0A1H4UGZ3</accession>
<dbReference type="STRING" id="57704.SAMN04489793_2900"/>
<gene>
    <name evidence="1" type="ORF">SAMN04489793_2900</name>
</gene>
<protein>
    <submittedName>
        <fullName evidence="1">Uncharacterized protein</fullName>
    </submittedName>
</protein>
<keyword evidence="2" id="KW-1185">Reference proteome</keyword>
<sequence>MSDTGILFEVYRDGTPQWRARNHLVQLSGDRVRVYRVIGDDVYFDEMPQAQVRTITPGSGHDQVLIDMVAEAHTYHQTHPESS</sequence>